<dbReference type="Pfam" id="PF07727">
    <property type="entry name" value="RVT_2"/>
    <property type="match status" value="1"/>
</dbReference>
<dbReference type="InterPro" id="IPR036397">
    <property type="entry name" value="RNaseH_sf"/>
</dbReference>
<keyword evidence="2" id="KW-0378">Hydrolase</keyword>
<feature type="region of interest" description="Disordered" evidence="3">
    <location>
        <begin position="1677"/>
        <end position="1743"/>
    </location>
</feature>
<dbReference type="GO" id="GO:0016787">
    <property type="term" value="F:hydrolase activity"/>
    <property type="evidence" value="ECO:0007669"/>
    <property type="project" value="UniProtKB-KW"/>
</dbReference>
<proteinExistence type="predicted"/>
<feature type="region of interest" description="Disordered" evidence="3">
    <location>
        <begin position="77"/>
        <end position="125"/>
    </location>
</feature>
<gene>
    <name evidence="7" type="ORF">Tci_066207</name>
</gene>
<feature type="compositionally biased region" description="Pro residues" evidence="3">
    <location>
        <begin position="1772"/>
        <end position="1784"/>
    </location>
</feature>
<feature type="region of interest" description="Disordered" evidence="3">
    <location>
        <begin position="1311"/>
        <end position="1336"/>
    </location>
</feature>
<evidence type="ECO:0000256" key="1">
    <source>
        <dbReference type="ARBA" id="ARBA00022723"/>
    </source>
</evidence>
<dbReference type="PANTHER" id="PTHR42648">
    <property type="entry name" value="TRANSPOSASE, PUTATIVE-RELATED"/>
    <property type="match status" value="1"/>
</dbReference>
<protein>
    <submittedName>
        <fullName evidence="7">Retrovirus-related Pol polyprotein from transposon TNT 1-94</fullName>
    </submittedName>
</protein>
<sequence>MPNPKTFTPVPFQFESLFTLLTFFPSKLQYTFSSIPCLQQASEPVGKVYTHSHYTLEVPNEVVNEEIDDSLVRAATTASSLEAEQDSGNINKTQSKETPNESSSQGIDSSGGPRVESSDDDKDLDEDASILGKINDIDADEGITIVSTHDDAEIFDADQDLSGEEVFVAKQDENTFNRLQVIVSHLKFMDKEIEKDDLNQKFLTSLPLKWLMHTIVGRNKSDLDTVSLDYLYNHLKVYESEVQKKSKLNSQNMAFISSAKHNSGNEEVNIASVSTASTNDINQIDEDDIEEMDIKWNMALLSMRADRFWKKTEKKIRLSQVEARLAEHRNQEVKYYEKIKVLEFKVESRANCIESLTKDLELLKKEKGLPEFADDTVTDYSRPLPAIESTSDDAQNKNPSVTKTEASPSTISPKPFIKFVKATDRLTETKTAKVETAKPGVKYAGNSQNHIDDKGYWDTGCSRYMTGNISYLTDYEPFDGGYVSFGKECIVLGRNFKLSDDANMLLRTLRQHNMYSIDLKNIVLHKDLTCLVAKASVDKFMLWHRRLGHLNFKTMNRLVSHNLVRGLPSKCFKNDHTCTACLKGKQHKASCVTMGENLEIKRWMIFVHRNGSKREFSNARTPQQNGVTERRNRTLIEAAKIMVLVNKSHNKTLYELFNGRTHAIGFLKPFGCHVMILNTLDHLGKFEAKGDEGYFIGYSMSSKAFRVFNKRTKRVEENLHVDFLKNKGIEKGTKDAASQDVKKDVSSLRYIALPNWIHEVYLKSSSSQPPDTCNSDEPESIGNSNSTVTSTNHLTDQLETLTVETSIPTVSSPVLTACFIDSQDPSKILGVTTNSDESNRVEADVSNMETTITASLTPTLKIHKDHPKSKIIGHVDTSIQTRNKFKEMGEQSFVAIIHQKTDPTLLQVLKNKKDERGIVIRNKVRLVAQGHTQEEGIDYDEVFTPVARIEAIRLFLAYASFIGFTVYQMDLKSAFLYGTIDEELCREFEALMHEKFQMSAIVKRIFRYLMGHPKLGLWYPKESPFNLVAYSDSEYGGATQDRKPTTRGCQFLAASGCGQVLWIQNQLLDYGEVPVLSCFVKGNLIIYTSFVSHTVLGWVIGTFKYWGVLRILMLSLRLIPLFWSTARIETMEEGTNILATVDGKLKTVYESSIRRNLKLNDVAGISSLPDAELFENLQLMGYNILPNQKIAFQKGPFSHQWMYLIHTIMQCLSPKSTWFNEFSSNIATALDCFLFDSMLVPQGESSGTPTESHHTPTFEASQSSQHELPSPSLPPVTIESLPTVIPSDNPHLRQYDKRTRIAQFSVLPPVADEPTSSLRADSQGEACPTNSGFKAEQDKANIAKTSTLPSDSTPRVTSFAADEGSMQHKLDELTALCTSLQRQQLEMVSKFDAQELEINRLKAKIKLLEDKDRGVADQSGDDAPIKGGEVAIATVSIPTGSGVVSTASLIILTAAPIFTTTIESIPYARRKGKEKMVEFDTPKKKKLQEQIDVHVARELEEQMAREDQRMSGQIGRDAKVTRIHLQIMINSLDRSNEIVSLPTLTILHIPHTRLPRVIHVETILNLVMIVHLITPTAPIDSLSIGDEHLDTIPATESDEFIKSCVENLVPNPNQHSLNAKSDLIESLPNHDSSVIISSKIDSLFDEFAGELTLLKSFSPGNDETDCHPEKEIRLAKRSLYDNSSPRPPEEIVSDISNADIESFSPSPIPNKDSDSHMEEIDLYFNPDDPMPPGIEKDDDDSERDISILEKLLDNYSLSLPTNESYHFDIPSPYRPPAKPPDGNT</sequence>
<dbReference type="InterPro" id="IPR012337">
    <property type="entry name" value="RNaseH-like_sf"/>
</dbReference>
<evidence type="ECO:0000259" key="5">
    <source>
        <dbReference type="Pfam" id="PF13976"/>
    </source>
</evidence>
<reference evidence="7" key="1">
    <citation type="journal article" date="2019" name="Sci. Rep.">
        <title>Draft genome of Tanacetum cinerariifolium, the natural source of mosquito coil.</title>
        <authorList>
            <person name="Yamashiro T."/>
            <person name="Shiraishi A."/>
            <person name="Satake H."/>
            <person name="Nakayama K."/>
        </authorList>
    </citation>
    <scope>NUCLEOTIDE SEQUENCE</scope>
</reference>
<feature type="domain" description="Reverse transcriptase Ty1/copia-type" evidence="4">
    <location>
        <begin position="908"/>
        <end position="984"/>
    </location>
</feature>
<feature type="region of interest" description="Disordered" evidence="3">
    <location>
        <begin position="383"/>
        <end position="409"/>
    </location>
</feature>
<dbReference type="SUPFAM" id="SSF53098">
    <property type="entry name" value="Ribonuclease H-like"/>
    <property type="match status" value="1"/>
</dbReference>
<evidence type="ECO:0000256" key="3">
    <source>
        <dbReference type="SAM" id="MobiDB-lite"/>
    </source>
</evidence>
<evidence type="ECO:0000256" key="2">
    <source>
        <dbReference type="ARBA" id="ARBA00022801"/>
    </source>
</evidence>
<feature type="compositionally biased region" description="Polar residues" evidence="3">
    <location>
        <begin position="388"/>
        <end position="409"/>
    </location>
</feature>
<dbReference type="GO" id="GO:0003676">
    <property type="term" value="F:nucleic acid binding"/>
    <property type="evidence" value="ECO:0007669"/>
    <property type="project" value="InterPro"/>
</dbReference>
<dbReference type="Gene3D" id="3.30.420.10">
    <property type="entry name" value="Ribonuclease H-like superfamily/Ribonuclease H"/>
    <property type="match status" value="1"/>
</dbReference>
<evidence type="ECO:0000259" key="6">
    <source>
        <dbReference type="Pfam" id="PF25597"/>
    </source>
</evidence>
<feature type="compositionally biased region" description="Polar residues" evidence="3">
    <location>
        <begin position="1258"/>
        <end position="1267"/>
    </location>
</feature>
<feature type="domain" description="GAG-pre-integrase" evidence="5">
    <location>
        <begin position="513"/>
        <end position="586"/>
    </location>
</feature>
<dbReference type="PANTHER" id="PTHR42648:SF32">
    <property type="entry name" value="RIBONUCLEASE H-LIKE DOMAIN, GAG-PRE-INTEGRASE DOMAIN PROTEIN-RELATED"/>
    <property type="match status" value="1"/>
</dbReference>
<feature type="compositionally biased region" description="Polar residues" evidence="3">
    <location>
        <begin position="780"/>
        <end position="790"/>
    </location>
</feature>
<accession>A0A6L2P9U0</accession>
<organism evidence="7">
    <name type="scientific">Tanacetum cinerariifolium</name>
    <name type="common">Dalmatian daisy</name>
    <name type="synonym">Chrysanthemum cinerariifolium</name>
    <dbReference type="NCBI Taxonomy" id="118510"/>
    <lineage>
        <taxon>Eukaryota</taxon>
        <taxon>Viridiplantae</taxon>
        <taxon>Streptophyta</taxon>
        <taxon>Embryophyta</taxon>
        <taxon>Tracheophyta</taxon>
        <taxon>Spermatophyta</taxon>
        <taxon>Magnoliopsida</taxon>
        <taxon>eudicotyledons</taxon>
        <taxon>Gunneridae</taxon>
        <taxon>Pentapetalae</taxon>
        <taxon>asterids</taxon>
        <taxon>campanulids</taxon>
        <taxon>Asterales</taxon>
        <taxon>Asteraceae</taxon>
        <taxon>Asteroideae</taxon>
        <taxon>Anthemideae</taxon>
        <taxon>Anthemidinae</taxon>
        <taxon>Tanacetum</taxon>
    </lineage>
</organism>
<dbReference type="InterPro" id="IPR057670">
    <property type="entry name" value="SH3_retrovirus"/>
</dbReference>
<dbReference type="InterPro" id="IPR013103">
    <property type="entry name" value="RVT_2"/>
</dbReference>
<dbReference type="GO" id="GO:0046872">
    <property type="term" value="F:metal ion binding"/>
    <property type="evidence" value="ECO:0007669"/>
    <property type="project" value="UniProtKB-KW"/>
</dbReference>
<feature type="compositionally biased region" description="Polar residues" evidence="3">
    <location>
        <begin position="77"/>
        <end position="93"/>
    </location>
</feature>
<dbReference type="Pfam" id="PF25597">
    <property type="entry name" value="SH3_retrovirus"/>
    <property type="match status" value="1"/>
</dbReference>
<evidence type="ECO:0000259" key="4">
    <source>
        <dbReference type="Pfam" id="PF07727"/>
    </source>
</evidence>
<feature type="region of interest" description="Disordered" evidence="3">
    <location>
        <begin position="765"/>
        <end position="790"/>
    </location>
</feature>
<evidence type="ECO:0000313" key="7">
    <source>
        <dbReference type="EMBL" id="GEU94229.1"/>
    </source>
</evidence>
<feature type="region of interest" description="Disordered" evidence="3">
    <location>
        <begin position="1243"/>
        <end position="1275"/>
    </location>
</feature>
<dbReference type="EMBL" id="BKCJ010011027">
    <property type="protein sequence ID" value="GEU94229.1"/>
    <property type="molecule type" value="Genomic_DNA"/>
</dbReference>
<feature type="domain" description="Retroviral polymerase SH3-like" evidence="6">
    <location>
        <begin position="672"/>
        <end position="728"/>
    </location>
</feature>
<keyword evidence="1" id="KW-0479">Metal-binding</keyword>
<feature type="region of interest" description="Disordered" evidence="3">
    <location>
        <begin position="1761"/>
        <end position="1784"/>
    </location>
</feature>
<dbReference type="InterPro" id="IPR025724">
    <property type="entry name" value="GAG-pre-integrase_dom"/>
</dbReference>
<comment type="caution">
    <text evidence="7">The sequence shown here is derived from an EMBL/GenBank/DDBJ whole genome shotgun (WGS) entry which is preliminary data.</text>
</comment>
<dbReference type="Pfam" id="PF13976">
    <property type="entry name" value="gag_pre-integrs"/>
    <property type="match status" value="1"/>
</dbReference>
<dbReference type="InterPro" id="IPR039537">
    <property type="entry name" value="Retrotran_Ty1/copia-like"/>
</dbReference>
<name>A0A6L2P9U0_TANCI</name>